<reference evidence="1 2" key="1">
    <citation type="submission" date="2019-06" db="EMBL/GenBank/DDBJ databases">
        <title>Whole genome shotgun sequence of Vibrio comitans NBRC 102076.</title>
        <authorList>
            <person name="Hosoyama A."/>
            <person name="Uohara A."/>
            <person name="Ohji S."/>
            <person name="Ichikawa N."/>
        </authorList>
    </citation>
    <scope>NUCLEOTIDE SEQUENCE [LARGE SCALE GENOMIC DNA]</scope>
    <source>
        <strain evidence="1 2">NBRC 102076</strain>
    </source>
</reference>
<sequence>MELESDYAWKYGGDVELVLLNVSLDGRGRIDIDYSSVISCRLEEMKSDKAIPRVEVFFESLFRYAESANDTDPTWGFIDNKGVNLAGSALKKSVLSLLPKEIASLYQAAEHFTVRDFGNG</sequence>
<evidence type="ECO:0000313" key="1">
    <source>
        <dbReference type="EMBL" id="GEA62280.1"/>
    </source>
</evidence>
<proteinExistence type="predicted"/>
<dbReference type="OrthoDB" id="7057459at2"/>
<name>A0A4Y3IU65_9VIBR</name>
<dbReference type="EMBL" id="BJLH01000018">
    <property type="protein sequence ID" value="GEA62280.1"/>
    <property type="molecule type" value="Genomic_DNA"/>
</dbReference>
<dbReference type="AlphaFoldDB" id="A0A4Y3IU65"/>
<dbReference type="RefSeq" id="WP_141272919.1">
    <property type="nucleotide sequence ID" value="NZ_BJLH01000018.1"/>
</dbReference>
<evidence type="ECO:0000313" key="2">
    <source>
        <dbReference type="Proteomes" id="UP000318242"/>
    </source>
</evidence>
<comment type="caution">
    <text evidence="1">The sequence shown here is derived from an EMBL/GenBank/DDBJ whole genome shotgun (WGS) entry which is preliminary data.</text>
</comment>
<organism evidence="1 2">
    <name type="scientific">Vibrio comitans NBRC 102076</name>
    <dbReference type="NCBI Taxonomy" id="1219078"/>
    <lineage>
        <taxon>Bacteria</taxon>
        <taxon>Pseudomonadati</taxon>
        <taxon>Pseudomonadota</taxon>
        <taxon>Gammaproteobacteria</taxon>
        <taxon>Vibrionales</taxon>
        <taxon>Vibrionaceae</taxon>
        <taxon>Vibrio</taxon>
    </lineage>
</organism>
<dbReference type="Proteomes" id="UP000318242">
    <property type="component" value="Unassembled WGS sequence"/>
</dbReference>
<protein>
    <submittedName>
        <fullName evidence="1">Uncharacterized protein</fullName>
    </submittedName>
</protein>
<gene>
    <name evidence="1" type="ORF">VCO01S_34730</name>
</gene>
<accession>A0A4Y3IU65</accession>
<keyword evidence="2" id="KW-1185">Reference proteome</keyword>